<keyword evidence="3" id="KW-1185">Reference proteome</keyword>
<feature type="region of interest" description="Disordered" evidence="1">
    <location>
        <begin position="1"/>
        <end position="27"/>
    </location>
</feature>
<dbReference type="AlphaFoldDB" id="A0A3N4JGE3"/>
<reference evidence="2 3" key="1">
    <citation type="journal article" date="2018" name="Nat. Ecol. Evol.">
        <title>Pezizomycetes genomes reveal the molecular basis of ectomycorrhizal truffle lifestyle.</title>
        <authorList>
            <person name="Murat C."/>
            <person name="Payen T."/>
            <person name="Noel B."/>
            <person name="Kuo A."/>
            <person name="Morin E."/>
            <person name="Chen J."/>
            <person name="Kohler A."/>
            <person name="Krizsan K."/>
            <person name="Balestrini R."/>
            <person name="Da Silva C."/>
            <person name="Montanini B."/>
            <person name="Hainaut M."/>
            <person name="Levati E."/>
            <person name="Barry K.W."/>
            <person name="Belfiori B."/>
            <person name="Cichocki N."/>
            <person name="Clum A."/>
            <person name="Dockter R.B."/>
            <person name="Fauchery L."/>
            <person name="Guy J."/>
            <person name="Iotti M."/>
            <person name="Le Tacon F."/>
            <person name="Lindquist E.A."/>
            <person name="Lipzen A."/>
            <person name="Malagnac F."/>
            <person name="Mello A."/>
            <person name="Molinier V."/>
            <person name="Miyauchi S."/>
            <person name="Poulain J."/>
            <person name="Riccioni C."/>
            <person name="Rubini A."/>
            <person name="Sitrit Y."/>
            <person name="Splivallo R."/>
            <person name="Traeger S."/>
            <person name="Wang M."/>
            <person name="Zifcakova L."/>
            <person name="Wipf D."/>
            <person name="Zambonelli A."/>
            <person name="Paolocci F."/>
            <person name="Nowrousian M."/>
            <person name="Ottonello S."/>
            <person name="Baldrian P."/>
            <person name="Spatafora J.W."/>
            <person name="Henrissat B."/>
            <person name="Nagy L.G."/>
            <person name="Aury J.M."/>
            <person name="Wincker P."/>
            <person name="Grigoriev I.V."/>
            <person name="Bonfante P."/>
            <person name="Martin F.M."/>
        </authorList>
    </citation>
    <scope>NUCLEOTIDE SEQUENCE [LARGE SCALE GENOMIC DNA]</scope>
    <source>
        <strain evidence="2 3">120613-1</strain>
    </source>
</reference>
<evidence type="ECO:0000313" key="3">
    <source>
        <dbReference type="Proteomes" id="UP000276215"/>
    </source>
</evidence>
<dbReference type="Proteomes" id="UP000276215">
    <property type="component" value="Unassembled WGS sequence"/>
</dbReference>
<sequence length="68" mass="8123">MCCSLNLSNPATQQVKQKKGSRESGSVHKLAHLENKETKRPFHHHYHHHYYGVRLMVFPRPRRRCDRC</sequence>
<evidence type="ECO:0000256" key="1">
    <source>
        <dbReference type="SAM" id="MobiDB-lite"/>
    </source>
</evidence>
<evidence type="ECO:0000313" key="2">
    <source>
        <dbReference type="EMBL" id="RPA97345.1"/>
    </source>
</evidence>
<dbReference type="EMBL" id="ML120405">
    <property type="protein sequence ID" value="RPA97345.1"/>
    <property type="molecule type" value="Genomic_DNA"/>
</dbReference>
<organism evidence="2 3">
    <name type="scientific">Choiromyces venosus 120613-1</name>
    <dbReference type="NCBI Taxonomy" id="1336337"/>
    <lineage>
        <taxon>Eukaryota</taxon>
        <taxon>Fungi</taxon>
        <taxon>Dikarya</taxon>
        <taxon>Ascomycota</taxon>
        <taxon>Pezizomycotina</taxon>
        <taxon>Pezizomycetes</taxon>
        <taxon>Pezizales</taxon>
        <taxon>Tuberaceae</taxon>
        <taxon>Choiromyces</taxon>
    </lineage>
</organism>
<name>A0A3N4JGE3_9PEZI</name>
<proteinExistence type="predicted"/>
<protein>
    <submittedName>
        <fullName evidence="2">Uncharacterized protein</fullName>
    </submittedName>
</protein>
<accession>A0A3N4JGE3</accession>
<gene>
    <name evidence="2" type="ORF">L873DRAFT_1809885</name>
</gene>
<feature type="compositionally biased region" description="Polar residues" evidence="1">
    <location>
        <begin position="1"/>
        <end position="15"/>
    </location>
</feature>